<keyword evidence="5" id="KW-0539">Nucleus</keyword>
<dbReference type="InterPro" id="IPR050655">
    <property type="entry name" value="Plant_B3_domain"/>
</dbReference>
<dbReference type="Pfam" id="PF02362">
    <property type="entry name" value="B3"/>
    <property type="match status" value="3"/>
</dbReference>
<name>A0A5A7PDF9_STRAF</name>
<evidence type="ECO:0000256" key="2">
    <source>
        <dbReference type="ARBA" id="ARBA00023015"/>
    </source>
</evidence>
<keyword evidence="3" id="KW-0238">DNA-binding</keyword>
<dbReference type="SMART" id="SM01019">
    <property type="entry name" value="B3"/>
    <property type="match status" value="5"/>
</dbReference>
<evidence type="ECO:0000313" key="8">
    <source>
        <dbReference type="EMBL" id="GER30829.1"/>
    </source>
</evidence>
<dbReference type="Gene3D" id="2.40.330.10">
    <property type="entry name" value="DNA-binding pseudobarrel domain"/>
    <property type="match status" value="5"/>
</dbReference>
<evidence type="ECO:0000259" key="7">
    <source>
        <dbReference type="PROSITE" id="PS50863"/>
    </source>
</evidence>
<evidence type="ECO:0000256" key="3">
    <source>
        <dbReference type="ARBA" id="ARBA00023125"/>
    </source>
</evidence>
<dbReference type="InterPro" id="IPR003340">
    <property type="entry name" value="B3_DNA-bd"/>
</dbReference>
<evidence type="ECO:0000313" key="9">
    <source>
        <dbReference type="Proteomes" id="UP000325081"/>
    </source>
</evidence>
<accession>A0A5A7PDF9</accession>
<sequence>MCTSSGWRVVGTKFLKIILNPKADRIRIPPMFTKRYGHDLPSRVFLNVPRRPTMEAELTRCDDGQTWIHKGWQEFKDSHSICFGYLLLFEYDGKSEFKVLIFDTSAVEIIYPFCDNNNVVANSDIDCVLQTYFSTPLLDYFGPNHIPVSYEFIRGQIDFVDEQILFARAQLEKFSAMRVKETWYAYQKAEDYVSSRARKNPFFISFMRKSYIRNKYNLNVSYPFARQNLPHFGILSIVLVTNGKEWLVRCRNEKCRAEFFRNGWRKFVQDNGIKLGDACVFEVADRIDSKGNELVWDRIPPEFARNRAGSLIGKVKLKIYGGPSWAVSVEKMEDGSIWFCKGWAEFIDDMKLKLFDFLIFIWCAEKSTFEVCGYGKNACAKGTFRRACGNGDEGSAGLENGADLKKEASYSDGEDEAKSGGSNPFFKIIMKPCHLYRLYVPKDFLLAAGLVGKEGVCLDYKGGHPVCVELIPRRTGCVEMVSGWSKFRISNKLVLGKSYMFEFIPSKMIIQVHGENGSPEDNNNSDADETKYPIHDKKRNGKGKKDQEIVKKRNGKAKNQENMRGISSRLKEERPNFDGSCSDVKETWDAYQKAEAFVSSRTPRKPCFISFMHKTYVRDKHSLNVPFPFGRRNLPHLGILSIVLVTDGKEWFVKCLKRERCAKLLTAGWRKFVQDNEIKLGDACVFEVADRIDSKGNELVWDVFIFRN</sequence>
<dbReference type="CDD" id="cd10017">
    <property type="entry name" value="B3_DNA"/>
    <property type="match status" value="4"/>
</dbReference>
<keyword evidence="9" id="KW-1185">Reference proteome</keyword>
<proteinExistence type="predicted"/>
<dbReference type="InterPro" id="IPR015300">
    <property type="entry name" value="DNA-bd_pseudobarrel_sf"/>
</dbReference>
<dbReference type="SUPFAM" id="SSF101936">
    <property type="entry name" value="DNA-binding pseudobarrel domain"/>
    <property type="match status" value="5"/>
</dbReference>
<dbReference type="OrthoDB" id="913075at2759"/>
<dbReference type="GO" id="GO:0005634">
    <property type="term" value="C:nucleus"/>
    <property type="evidence" value="ECO:0007669"/>
    <property type="project" value="UniProtKB-SubCell"/>
</dbReference>
<feature type="region of interest" description="Disordered" evidence="6">
    <location>
        <begin position="514"/>
        <end position="562"/>
    </location>
</feature>
<keyword evidence="2" id="KW-0805">Transcription regulation</keyword>
<feature type="domain" description="TF-B3" evidence="7">
    <location>
        <begin position="203"/>
        <end position="302"/>
    </location>
</feature>
<dbReference type="PROSITE" id="PS50863">
    <property type="entry name" value="B3"/>
    <property type="match status" value="4"/>
</dbReference>
<dbReference type="Proteomes" id="UP000325081">
    <property type="component" value="Unassembled WGS sequence"/>
</dbReference>
<dbReference type="AlphaFoldDB" id="A0A5A7PDF9"/>
<feature type="domain" description="TF-B3" evidence="7">
    <location>
        <begin position="608"/>
        <end position="708"/>
    </location>
</feature>
<gene>
    <name evidence="8" type="ORF">STAS_06793</name>
</gene>
<reference evidence="9" key="1">
    <citation type="journal article" date="2019" name="Curr. Biol.">
        <title>Genome Sequence of Striga asiatica Provides Insight into the Evolution of Plant Parasitism.</title>
        <authorList>
            <person name="Yoshida S."/>
            <person name="Kim S."/>
            <person name="Wafula E.K."/>
            <person name="Tanskanen J."/>
            <person name="Kim Y.M."/>
            <person name="Honaas L."/>
            <person name="Yang Z."/>
            <person name="Spallek T."/>
            <person name="Conn C.E."/>
            <person name="Ichihashi Y."/>
            <person name="Cheong K."/>
            <person name="Cui S."/>
            <person name="Der J.P."/>
            <person name="Gundlach H."/>
            <person name="Jiao Y."/>
            <person name="Hori C."/>
            <person name="Ishida J.K."/>
            <person name="Kasahara H."/>
            <person name="Kiba T."/>
            <person name="Kim M.S."/>
            <person name="Koo N."/>
            <person name="Laohavisit A."/>
            <person name="Lee Y.H."/>
            <person name="Lumba S."/>
            <person name="McCourt P."/>
            <person name="Mortimer J.C."/>
            <person name="Mutuku J.M."/>
            <person name="Nomura T."/>
            <person name="Sasaki-Sekimoto Y."/>
            <person name="Seto Y."/>
            <person name="Wang Y."/>
            <person name="Wakatake T."/>
            <person name="Sakakibara H."/>
            <person name="Demura T."/>
            <person name="Yamaguchi S."/>
            <person name="Yoneyama K."/>
            <person name="Manabe R.I."/>
            <person name="Nelson D.C."/>
            <person name="Schulman A.H."/>
            <person name="Timko M.P."/>
            <person name="dePamphilis C.W."/>
            <person name="Choi D."/>
            <person name="Shirasu K."/>
        </authorList>
    </citation>
    <scope>NUCLEOTIDE SEQUENCE [LARGE SCALE GENOMIC DNA]</scope>
    <source>
        <strain evidence="9">cv. UVA1</strain>
    </source>
</reference>
<keyword evidence="4" id="KW-0804">Transcription</keyword>
<evidence type="ECO:0000256" key="5">
    <source>
        <dbReference type="ARBA" id="ARBA00023242"/>
    </source>
</evidence>
<dbReference type="PANTHER" id="PTHR31920">
    <property type="entry name" value="B3 DOMAIN-CONTAINING"/>
    <property type="match status" value="1"/>
</dbReference>
<feature type="domain" description="TF-B3" evidence="7">
    <location>
        <begin position="314"/>
        <end position="377"/>
    </location>
</feature>
<evidence type="ECO:0000256" key="4">
    <source>
        <dbReference type="ARBA" id="ARBA00023163"/>
    </source>
</evidence>
<evidence type="ECO:0000256" key="6">
    <source>
        <dbReference type="SAM" id="MobiDB-lite"/>
    </source>
</evidence>
<comment type="subcellular location">
    <subcellularLocation>
        <location evidence="1">Nucleus</location>
    </subcellularLocation>
</comment>
<protein>
    <submittedName>
        <fullName evidence="8">B3 domain-containing protein</fullName>
    </submittedName>
</protein>
<dbReference type="EMBL" id="BKCP01004405">
    <property type="protein sequence ID" value="GER30829.1"/>
    <property type="molecule type" value="Genomic_DNA"/>
</dbReference>
<comment type="caution">
    <text evidence="8">The sequence shown here is derived from an EMBL/GenBank/DDBJ whole genome shotgun (WGS) entry which is preliminary data.</text>
</comment>
<dbReference type="GO" id="GO:0003677">
    <property type="term" value="F:DNA binding"/>
    <property type="evidence" value="ECO:0007669"/>
    <property type="project" value="UniProtKB-KW"/>
</dbReference>
<evidence type="ECO:0000256" key="1">
    <source>
        <dbReference type="ARBA" id="ARBA00004123"/>
    </source>
</evidence>
<organism evidence="8 9">
    <name type="scientific">Striga asiatica</name>
    <name type="common">Asiatic witchweed</name>
    <name type="synonym">Buchnera asiatica</name>
    <dbReference type="NCBI Taxonomy" id="4170"/>
    <lineage>
        <taxon>Eukaryota</taxon>
        <taxon>Viridiplantae</taxon>
        <taxon>Streptophyta</taxon>
        <taxon>Embryophyta</taxon>
        <taxon>Tracheophyta</taxon>
        <taxon>Spermatophyta</taxon>
        <taxon>Magnoliopsida</taxon>
        <taxon>eudicotyledons</taxon>
        <taxon>Gunneridae</taxon>
        <taxon>Pentapetalae</taxon>
        <taxon>asterids</taxon>
        <taxon>lamiids</taxon>
        <taxon>Lamiales</taxon>
        <taxon>Orobanchaceae</taxon>
        <taxon>Buchnereae</taxon>
        <taxon>Striga</taxon>
    </lineage>
</organism>
<dbReference type="PANTHER" id="PTHR31920:SF108">
    <property type="entry name" value="B3 DOMAIN-CONTAINING TRANSCRIPTION FACTOR VRN1-LIKE"/>
    <property type="match status" value="1"/>
</dbReference>
<feature type="domain" description="TF-B3" evidence="7">
    <location>
        <begin position="11"/>
        <end position="105"/>
    </location>
</feature>